<sequence length="1429" mass="163965">MSSAVVNSSHCDTDLVILDEGPNQPSITTVNPTETDPINLNNSKTSSKSSQSDFTHLKPVSVKVRPVVRKRRRSSAAAPAPANPAPVPFITSTGKVMRSKPGPKPKNQAQSVIASPANSLSKSESKQPAIRKKKQMVQTEPKSTPTVDPSTLQYHHFNPFLYAQTRGKTNPPVDIQATFFKKNGLTPEQEKAKNHNGFIHAPTFTPTEEEFKDPAAYIAKITPVGRKFGILKVKPPPSWSVNYTFDPELFWFKPRRQTINSPNGSFQAKLNFISDLYYFHRNQGLLITKLPSIDRRPLDLYHLYKCVNLRGGFVEVCKRKLWAQIGRELGYSGKIMTSLSSTLKSTYNKLLYPFDQFVEANGGYEKATQQLIVDPDTSILQKAFLPYVDTLMLFPGETIYNTRINRERIDLDIHQKPDTHVTRKLKMLDHNVAILYNCGSDKHLTDVYSVSCSSTPIIRTREARISSSLPTAPTDDKEEESLWHHGLDKLSSSVHLFNESPMYNLRQFQIKADLVFDEIFGVKTDEEREKISEEHIEQSYWDLFNDKDRLLEVEFGADISTAVHGSGFQQVEGINGFTSESLHPWNLNVLPFCKGSIFNHIEEDVPYFYKPHIDVGMVFTSRSWQSSDFFTNNVSYNHFGSTKTHYSIPERHFERFQDFIRMKLGEARVQNFPDLLLEPNIMINPNVLKENGIDCYVMDQRQGEFVITFPKSHTCSFNHGFNMTETVRFGLLDDWIDLGLDCANLYMQNRIPPPFSIERLIITSAKNELEEVKDISKESKFSTTSKLSGYLRNLCDAEIKKREMMRQQFDLLEYMDSSKKNWTCSLTNAACFMSYVVDENSRVMSVESFLMHPDKNSKLVLGISDEDLGRLAKLAQVRQPPPLKPSTYDQWFSRYEEFIKTVPYPETDQLNYFLKEGLLIDGPEQPAVTALREFMWDVNNVAKEIKKLLQRPSEHFSDIHLCDRPDISYVQALIDRAREIPVSFSGLGVFMGRIQDIKEFTIKAEKFLEAQICDQEKLEELLDEGNKFNVNLPILELLLQQLGRSTWKFDTEIERHVVCLEELEDRIKSARSMGFPETEGQLLEWLEMREEGERLDRLINNLLTGDNQITFEQLEHLVEKSKVQSIRRDTSLFLLEMFNRYKTIEKEISMLTKETAAPQLMNRPDYEYVNKIVEQIKIFNCKPTNTKLIEKYLEQVTNWLQEGLALFELKGNPIAAVKQQLHAITKRNDACFKFEPASIGLLQKPNKMHPDGYESICLCHSADLRSIAVSCRVCREKYHRKCLRLVKPLERDVREIICPLCRTEDNDPTGQFETAPSDPPRIDLSRFEKWVSAGEVLPLKCVEVLLGQRIVTKAHEFMAEAWRRIDRELATGGPYLDSMQTQARINFLKSILRRLVGAELELDNDFEANLHSLIDDLDRGPSKAKVVQS</sequence>
<dbReference type="Gene3D" id="2.60.120.650">
    <property type="entry name" value="Cupin"/>
    <property type="match status" value="2"/>
</dbReference>
<feature type="domain" description="ARID" evidence="6">
    <location>
        <begin position="266"/>
        <end position="359"/>
    </location>
</feature>
<organism evidence="9 10">
    <name type="scientific">Geotrichum candidum</name>
    <name type="common">Oospora lactis</name>
    <name type="synonym">Dipodascus geotrichum</name>
    <dbReference type="NCBI Taxonomy" id="1173061"/>
    <lineage>
        <taxon>Eukaryota</taxon>
        <taxon>Fungi</taxon>
        <taxon>Dikarya</taxon>
        <taxon>Ascomycota</taxon>
        <taxon>Saccharomycotina</taxon>
        <taxon>Dipodascomycetes</taxon>
        <taxon>Dipodascales</taxon>
        <taxon>Dipodascaceae</taxon>
        <taxon>Geotrichum</taxon>
    </lineage>
</organism>
<dbReference type="OrthoDB" id="1678912at2759"/>
<keyword evidence="10" id="KW-1185">Reference proteome</keyword>
<comment type="subcellular location">
    <subcellularLocation>
        <location evidence="1">Nucleus</location>
    </subcellularLocation>
</comment>
<dbReference type="SMART" id="SM00501">
    <property type="entry name" value="BRIGHT"/>
    <property type="match status" value="1"/>
</dbReference>
<dbReference type="PANTHER" id="PTHR10694">
    <property type="entry name" value="LYSINE-SPECIFIC DEMETHYLASE"/>
    <property type="match status" value="1"/>
</dbReference>
<dbReference type="GO" id="GO:0046872">
    <property type="term" value="F:metal ion binding"/>
    <property type="evidence" value="ECO:0007669"/>
    <property type="project" value="UniProtKB-KW"/>
</dbReference>
<dbReference type="InterPro" id="IPR003349">
    <property type="entry name" value="JmjN"/>
</dbReference>
<dbReference type="Pfam" id="PF01388">
    <property type="entry name" value="ARID"/>
    <property type="match status" value="1"/>
</dbReference>
<proteinExistence type="predicted"/>
<evidence type="ECO:0000256" key="5">
    <source>
        <dbReference type="SAM" id="MobiDB-lite"/>
    </source>
</evidence>
<dbReference type="EMBL" id="CCBN010000001">
    <property type="protein sequence ID" value="CDO51453.1"/>
    <property type="molecule type" value="Genomic_DNA"/>
</dbReference>
<feature type="compositionally biased region" description="Polar residues" evidence="5">
    <location>
        <begin position="23"/>
        <end position="42"/>
    </location>
</feature>
<dbReference type="STRING" id="1173061.A0A0J9X3Y5"/>
<dbReference type="GO" id="GO:0006355">
    <property type="term" value="P:regulation of DNA-templated transcription"/>
    <property type="evidence" value="ECO:0007669"/>
    <property type="project" value="TreeGrafter"/>
</dbReference>
<dbReference type="InterPro" id="IPR011011">
    <property type="entry name" value="Znf_FYVE_PHD"/>
</dbReference>
<dbReference type="InterPro" id="IPR013637">
    <property type="entry name" value="Lys_sp_deMease-like_dom"/>
</dbReference>
<evidence type="ECO:0000313" key="10">
    <source>
        <dbReference type="Proteomes" id="UP000242525"/>
    </source>
</evidence>
<dbReference type="PROSITE" id="PS51011">
    <property type="entry name" value="ARID"/>
    <property type="match status" value="1"/>
</dbReference>
<evidence type="ECO:0000256" key="1">
    <source>
        <dbReference type="ARBA" id="ARBA00004123"/>
    </source>
</evidence>
<dbReference type="Pfam" id="PF08429">
    <property type="entry name" value="PLU-1"/>
    <property type="match status" value="1"/>
</dbReference>
<evidence type="ECO:0000259" key="6">
    <source>
        <dbReference type="PROSITE" id="PS51011"/>
    </source>
</evidence>
<dbReference type="GO" id="GO:0005634">
    <property type="term" value="C:nucleus"/>
    <property type="evidence" value="ECO:0007669"/>
    <property type="project" value="UniProtKB-SubCell"/>
</dbReference>
<dbReference type="InterPro" id="IPR003347">
    <property type="entry name" value="JmjC_dom"/>
</dbReference>
<dbReference type="GO" id="GO:0000785">
    <property type="term" value="C:chromatin"/>
    <property type="evidence" value="ECO:0007669"/>
    <property type="project" value="TreeGrafter"/>
</dbReference>
<protein>
    <submittedName>
        <fullName evidence="9">Uncharacterized protein</fullName>
    </submittedName>
</protein>
<dbReference type="SMART" id="SM00545">
    <property type="entry name" value="JmjN"/>
    <property type="match status" value="1"/>
</dbReference>
<dbReference type="GO" id="GO:0034647">
    <property type="term" value="F:histone H3K4me/H3K4me2/H3K4me3 demethylase activity"/>
    <property type="evidence" value="ECO:0007669"/>
    <property type="project" value="TreeGrafter"/>
</dbReference>
<comment type="caution">
    <text evidence="9">The sequence shown here is derived from an EMBL/GenBank/DDBJ whole genome shotgun (WGS) entry which is preliminary data.</text>
</comment>
<gene>
    <name evidence="9" type="ORF">BN980_GECA01s06478g</name>
</gene>
<dbReference type="Pfam" id="PF02375">
    <property type="entry name" value="JmjN"/>
    <property type="match status" value="1"/>
</dbReference>
<dbReference type="SUPFAM" id="SSF57903">
    <property type="entry name" value="FYVE/PHD zinc finger"/>
    <property type="match status" value="1"/>
</dbReference>
<dbReference type="PROSITE" id="PS51183">
    <property type="entry name" value="JMJN"/>
    <property type="match status" value="1"/>
</dbReference>
<feature type="compositionally biased region" description="Polar residues" evidence="5">
    <location>
        <begin position="107"/>
        <end position="122"/>
    </location>
</feature>
<dbReference type="CDD" id="cd16100">
    <property type="entry name" value="ARID"/>
    <property type="match status" value="1"/>
</dbReference>
<keyword evidence="2" id="KW-0479">Metal-binding</keyword>
<name>A0A0J9X3Y5_GEOCN</name>
<dbReference type="SUPFAM" id="SSF51197">
    <property type="entry name" value="Clavaminate synthase-like"/>
    <property type="match status" value="1"/>
</dbReference>
<keyword evidence="4" id="KW-0539">Nucleus</keyword>
<dbReference type="SMART" id="SM01014">
    <property type="entry name" value="ARID"/>
    <property type="match status" value="1"/>
</dbReference>
<keyword evidence="3" id="KW-0408">Iron</keyword>
<feature type="domain" description="JmjN" evidence="7">
    <location>
        <begin position="201"/>
        <end position="242"/>
    </location>
</feature>
<feature type="domain" description="JmjC" evidence="8">
    <location>
        <begin position="579"/>
        <end position="746"/>
    </location>
</feature>
<feature type="region of interest" description="Disordered" evidence="5">
    <location>
        <begin position="16"/>
        <end position="151"/>
    </location>
</feature>
<dbReference type="PANTHER" id="PTHR10694:SF33">
    <property type="entry name" value="LYSINE-SPECIFIC DEMETHYLASE 5"/>
    <property type="match status" value="1"/>
</dbReference>
<dbReference type="Gene3D" id="1.10.150.60">
    <property type="entry name" value="ARID DNA-binding domain"/>
    <property type="match status" value="1"/>
</dbReference>
<dbReference type="PROSITE" id="PS51184">
    <property type="entry name" value="JMJC"/>
    <property type="match status" value="1"/>
</dbReference>
<accession>A0A0J9X3Y5</accession>
<feature type="compositionally biased region" description="Low complexity" evidence="5">
    <location>
        <begin position="43"/>
        <end position="65"/>
    </location>
</feature>
<reference evidence="9" key="1">
    <citation type="submission" date="2014-03" db="EMBL/GenBank/DDBJ databases">
        <authorList>
            <person name="Casaregola S."/>
        </authorList>
    </citation>
    <scope>NUCLEOTIDE SEQUENCE [LARGE SCALE GENOMIC DNA]</scope>
    <source>
        <strain evidence="9">CLIB 918</strain>
    </source>
</reference>
<dbReference type="InterPro" id="IPR036431">
    <property type="entry name" value="ARID_dom_sf"/>
</dbReference>
<dbReference type="Gene3D" id="3.30.40.10">
    <property type="entry name" value="Zinc/RING finger domain, C3HC4 (zinc finger)"/>
    <property type="match status" value="1"/>
</dbReference>
<evidence type="ECO:0000256" key="4">
    <source>
        <dbReference type="ARBA" id="ARBA00023242"/>
    </source>
</evidence>
<feature type="compositionally biased region" description="Polar residues" evidence="5">
    <location>
        <begin position="136"/>
        <end position="151"/>
    </location>
</feature>
<dbReference type="Pfam" id="PF02373">
    <property type="entry name" value="JmjC"/>
    <property type="match status" value="1"/>
</dbReference>
<dbReference type="Proteomes" id="UP000242525">
    <property type="component" value="Unassembled WGS sequence"/>
</dbReference>
<evidence type="ECO:0000313" key="9">
    <source>
        <dbReference type="EMBL" id="CDO51453.1"/>
    </source>
</evidence>
<dbReference type="SUPFAM" id="SSF46774">
    <property type="entry name" value="ARID-like"/>
    <property type="match status" value="1"/>
</dbReference>
<dbReference type="GO" id="GO:0003677">
    <property type="term" value="F:DNA binding"/>
    <property type="evidence" value="ECO:0007669"/>
    <property type="project" value="InterPro"/>
</dbReference>
<evidence type="ECO:0000256" key="2">
    <source>
        <dbReference type="ARBA" id="ARBA00022723"/>
    </source>
</evidence>
<evidence type="ECO:0000256" key="3">
    <source>
        <dbReference type="ARBA" id="ARBA00023004"/>
    </source>
</evidence>
<evidence type="ECO:0000259" key="8">
    <source>
        <dbReference type="PROSITE" id="PS51184"/>
    </source>
</evidence>
<evidence type="ECO:0000259" key="7">
    <source>
        <dbReference type="PROSITE" id="PS51183"/>
    </source>
</evidence>
<dbReference type="SMART" id="SM00558">
    <property type="entry name" value="JmjC"/>
    <property type="match status" value="1"/>
</dbReference>
<dbReference type="InterPro" id="IPR013083">
    <property type="entry name" value="Znf_RING/FYVE/PHD"/>
</dbReference>
<dbReference type="InterPro" id="IPR001606">
    <property type="entry name" value="ARID_dom"/>
</dbReference>